<feature type="domain" description="General secretion pathway GspH" evidence="11">
    <location>
        <begin position="49"/>
        <end position="160"/>
    </location>
</feature>
<dbReference type="InterPro" id="IPR012902">
    <property type="entry name" value="N_methyl_site"/>
</dbReference>
<keyword evidence="13" id="KW-1185">Reference proteome</keyword>
<evidence type="ECO:0000256" key="1">
    <source>
        <dbReference type="ARBA" id="ARBA00004377"/>
    </source>
</evidence>
<dbReference type="RefSeq" id="WP_280575098.1">
    <property type="nucleotide sequence ID" value="NZ_JARXRM010000036.1"/>
</dbReference>
<gene>
    <name evidence="12" type="ORF">QFW77_12630</name>
</gene>
<evidence type="ECO:0000313" key="12">
    <source>
        <dbReference type="EMBL" id="MDH5823823.1"/>
    </source>
</evidence>
<evidence type="ECO:0000256" key="8">
    <source>
        <dbReference type="ARBA" id="ARBA00023136"/>
    </source>
</evidence>
<protein>
    <recommendedName>
        <fullName evidence="2">Type II secretion system protein H</fullName>
    </recommendedName>
    <alternativeName>
        <fullName evidence="10">General secretion pathway protein H</fullName>
    </alternativeName>
</protein>
<dbReference type="Pfam" id="PF07963">
    <property type="entry name" value="N_methyl"/>
    <property type="match status" value="1"/>
</dbReference>
<evidence type="ECO:0000256" key="7">
    <source>
        <dbReference type="ARBA" id="ARBA00022989"/>
    </source>
</evidence>
<evidence type="ECO:0000256" key="2">
    <source>
        <dbReference type="ARBA" id="ARBA00021549"/>
    </source>
</evidence>
<evidence type="ECO:0000256" key="6">
    <source>
        <dbReference type="ARBA" id="ARBA00022692"/>
    </source>
</evidence>
<keyword evidence="8" id="KW-0472">Membrane</keyword>
<evidence type="ECO:0000313" key="13">
    <source>
        <dbReference type="Proteomes" id="UP001156940"/>
    </source>
</evidence>
<dbReference type="SUPFAM" id="SSF54523">
    <property type="entry name" value="Pili subunits"/>
    <property type="match status" value="1"/>
</dbReference>
<dbReference type="Proteomes" id="UP001156940">
    <property type="component" value="Unassembled WGS sequence"/>
</dbReference>
<evidence type="ECO:0000256" key="3">
    <source>
        <dbReference type="ARBA" id="ARBA00022475"/>
    </source>
</evidence>
<comment type="subcellular location">
    <subcellularLocation>
        <location evidence="1">Cell inner membrane</location>
        <topology evidence="1">Single-pass membrane protein</topology>
    </subcellularLocation>
</comment>
<evidence type="ECO:0000259" key="11">
    <source>
        <dbReference type="Pfam" id="PF12019"/>
    </source>
</evidence>
<sequence length="176" mass="18608">MTRKESGFTLIEAMAVLAIVAITLAIGLPAFGEVLRRQHAATAMHLVGTDLAMARSSAIMGRGAVVVCPRTPALRCRGDRDWGEGWMVFRDPDGDRQPGRPADILRASDGPGAAARGLSLRSSRRHVVYRADGRSLGSNLSVAACTGDRLAGKVIVSNLGRVRTERPARPVPCPGG</sequence>
<comment type="similarity">
    <text evidence="9">Belongs to the GSP H family.</text>
</comment>
<name>A0ABT6JCC7_9GAMM</name>
<evidence type="ECO:0000256" key="4">
    <source>
        <dbReference type="ARBA" id="ARBA00022481"/>
    </source>
</evidence>
<evidence type="ECO:0000256" key="5">
    <source>
        <dbReference type="ARBA" id="ARBA00022519"/>
    </source>
</evidence>
<organism evidence="12 13">
    <name type="scientific">Luteimonas endophytica</name>
    <dbReference type="NCBI Taxonomy" id="3042023"/>
    <lineage>
        <taxon>Bacteria</taxon>
        <taxon>Pseudomonadati</taxon>
        <taxon>Pseudomonadota</taxon>
        <taxon>Gammaproteobacteria</taxon>
        <taxon>Lysobacterales</taxon>
        <taxon>Lysobacteraceae</taxon>
        <taxon>Luteimonas</taxon>
    </lineage>
</organism>
<dbReference type="Pfam" id="PF12019">
    <property type="entry name" value="GspH"/>
    <property type="match status" value="1"/>
</dbReference>
<accession>A0ABT6JCC7</accession>
<keyword evidence="3" id="KW-1003">Cell membrane</keyword>
<dbReference type="Gene3D" id="3.55.40.10">
    <property type="entry name" value="minor pseudopilin epsh domain"/>
    <property type="match status" value="1"/>
</dbReference>
<dbReference type="InterPro" id="IPR045584">
    <property type="entry name" value="Pilin-like"/>
</dbReference>
<keyword evidence="5" id="KW-0997">Cell inner membrane</keyword>
<keyword evidence="7" id="KW-1133">Transmembrane helix</keyword>
<dbReference type="InterPro" id="IPR022346">
    <property type="entry name" value="T2SS_GspH"/>
</dbReference>
<reference evidence="12 13" key="1">
    <citation type="submission" date="2023-04" db="EMBL/GenBank/DDBJ databases">
        <title>Luteimonas endophyticus RD2P54.</title>
        <authorList>
            <person name="Sun J.-Q."/>
        </authorList>
    </citation>
    <scope>NUCLEOTIDE SEQUENCE [LARGE SCALE GENOMIC DNA]</scope>
    <source>
        <strain evidence="12 13">RD2P54</strain>
    </source>
</reference>
<dbReference type="EMBL" id="JARXRM010000036">
    <property type="protein sequence ID" value="MDH5823823.1"/>
    <property type="molecule type" value="Genomic_DNA"/>
</dbReference>
<keyword evidence="6" id="KW-0812">Transmembrane</keyword>
<evidence type="ECO:0000256" key="10">
    <source>
        <dbReference type="ARBA" id="ARBA00030775"/>
    </source>
</evidence>
<keyword evidence="4" id="KW-0488">Methylation</keyword>
<comment type="caution">
    <text evidence="12">The sequence shown here is derived from an EMBL/GenBank/DDBJ whole genome shotgun (WGS) entry which is preliminary data.</text>
</comment>
<evidence type="ECO:0000256" key="9">
    <source>
        <dbReference type="ARBA" id="ARBA00025772"/>
    </source>
</evidence>
<dbReference type="NCBIfam" id="TIGR02532">
    <property type="entry name" value="IV_pilin_GFxxxE"/>
    <property type="match status" value="1"/>
</dbReference>
<dbReference type="PROSITE" id="PS00409">
    <property type="entry name" value="PROKAR_NTER_METHYL"/>
    <property type="match status" value="1"/>
</dbReference>
<proteinExistence type="inferred from homology"/>